<dbReference type="EMBL" id="CP119901">
    <property type="protein sequence ID" value="WFD22404.1"/>
    <property type="molecule type" value="Genomic_DNA"/>
</dbReference>
<keyword evidence="2" id="KW-1185">Reference proteome</keyword>
<sequence>MGTSNNSKSEVLQEWADLDANGAKFERGLMEKHVQSICFLDPAGVPPALKQDKHKGVKVKGADIAFLTKELLVDVHVAEAAIVEAGGDMDKALDLLLRQATVAST</sequence>
<name>A0AAF0IXY6_9BASI</name>
<accession>A0AAF0IXY6</accession>
<evidence type="ECO:0008006" key="3">
    <source>
        <dbReference type="Google" id="ProtNLM"/>
    </source>
</evidence>
<evidence type="ECO:0000313" key="1">
    <source>
        <dbReference type="EMBL" id="WFD22404.1"/>
    </source>
</evidence>
<dbReference type="AlphaFoldDB" id="A0AAF0IXY6"/>
<dbReference type="Proteomes" id="UP001214415">
    <property type="component" value="Chromosome 2"/>
</dbReference>
<proteinExistence type="predicted"/>
<reference evidence="1" key="1">
    <citation type="submission" date="2023-03" db="EMBL/GenBank/DDBJ databases">
        <title>Mating type loci evolution in Malassezia.</title>
        <authorList>
            <person name="Coelho M.A."/>
        </authorList>
    </citation>
    <scope>NUCLEOTIDE SEQUENCE</scope>
    <source>
        <strain evidence="1">CBS 12830</strain>
    </source>
</reference>
<gene>
    <name evidence="1" type="ORF">MEQU1_001074</name>
</gene>
<protein>
    <recommendedName>
        <fullName evidence="3">Nascent polypeptide-associated complex subunit alpha-like UBA domain-containing protein</fullName>
    </recommendedName>
</protein>
<organism evidence="1 2">
    <name type="scientific">Malassezia equina</name>
    <dbReference type="NCBI Taxonomy" id="1381935"/>
    <lineage>
        <taxon>Eukaryota</taxon>
        <taxon>Fungi</taxon>
        <taxon>Dikarya</taxon>
        <taxon>Basidiomycota</taxon>
        <taxon>Ustilaginomycotina</taxon>
        <taxon>Malasseziomycetes</taxon>
        <taxon>Malasseziales</taxon>
        <taxon>Malasseziaceae</taxon>
        <taxon>Malassezia</taxon>
    </lineage>
</organism>
<evidence type="ECO:0000313" key="2">
    <source>
        <dbReference type="Proteomes" id="UP001214415"/>
    </source>
</evidence>